<reference evidence="3" key="1">
    <citation type="submission" date="2017-02" db="EMBL/GenBank/DDBJ databases">
        <authorList>
            <person name="Varghese N."/>
            <person name="Submissions S."/>
        </authorList>
    </citation>
    <scope>NUCLEOTIDE SEQUENCE [LARGE SCALE GENOMIC DNA]</scope>
    <source>
        <strain evidence="3">UM2</strain>
    </source>
</reference>
<dbReference type="STRING" id="439228.SAMN06295920_103141"/>
<keyword evidence="3" id="KW-1185">Reference proteome</keyword>
<name>A0A1T5BP18_9SPHN</name>
<proteinExistence type="predicted"/>
<feature type="signal peptide" evidence="1">
    <location>
        <begin position="1"/>
        <end position="19"/>
    </location>
</feature>
<dbReference type="AlphaFoldDB" id="A0A1T5BP18"/>
<feature type="chain" id="PRO_5010571118" description="DUF2846 domain-containing protein" evidence="1">
    <location>
        <begin position="20"/>
        <end position="150"/>
    </location>
</feature>
<dbReference type="EMBL" id="FUYM01000003">
    <property type="protein sequence ID" value="SKB48623.1"/>
    <property type="molecule type" value="Genomic_DNA"/>
</dbReference>
<evidence type="ECO:0008006" key="4">
    <source>
        <dbReference type="Google" id="ProtNLM"/>
    </source>
</evidence>
<gene>
    <name evidence="2" type="ORF">SAMN06295920_103141</name>
</gene>
<accession>A0A1T5BP18</accession>
<keyword evidence="1" id="KW-0732">Signal</keyword>
<protein>
    <recommendedName>
        <fullName evidence="4">DUF2846 domain-containing protein</fullName>
    </recommendedName>
</protein>
<evidence type="ECO:0000313" key="3">
    <source>
        <dbReference type="Proteomes" id="UP000189818"/>
    </source>
</evidence>
<sequence length="150" mass="15721">MIKGVVGAILLAAAVSANGQTTVDAVNQVGPEAVATADAAPANGKIIIYRPSSIMGMGIACPVRFKGHELVELGRGKFAEWEVPAGRYILNNKTSSVEVTVDAGGSSYVRCTIKPGFMTGRADLQIVDQESFAEHQADFERKEIAVPSGS</sequence>
<evidence type="ECO:0000256" key="1">
    <source>
        <dbReference type="SAM" id="SignalP"/>
    </source>
</evidence>
<dbReference type="Proteomes" id="UP000189818">
    <property type="component" value="Unassembled WGS sequence"/>
</dbReference>
<dbReference type="RefSeq" id="WP_030089761.1">
    <property type="nucleotide sequence ID" value="NZ_FUYM01000003.1"/>
</dbReference>
<organism evidence="2 3">
    <name type="scientific">Rhizorhabdus histidinilytica</name>
    <dbReference type="NCBI Taxonomy" id="439228"/>
    <lineage>
        <taxon>Bacteria</taxon>
        <taxon>Pseudomonadati</taxon>
        <taxon>Pseudomonadota</taxon>
        <taxon>Alphaproteobacteria</taxon>
        <taxon>Sphingomonadales</taxon>
        <taxon>Sphingomonadaceae</taxon>
        <taxon>Rhizorhabdus</taxon>
    </lineage>
</organism>
<evidence type="ECO:0000313" key="2">
    <source>
        <dbReference type="EMBL" id="SKB48623.1"/>
    </source>
</evidence>